<dbReference type="InParanoid" id="A7T9J0"/>
<dbReference type="EMBL" id="DS473421">
    <property type="protein sequence ID" value="EDO27334.1"/>
    <property type="molecule type" value="Genomic_DNA"/>
</dbReference>
<dbReference type="GO" id="GO:0004930">
    <property type="term" value="F:G protein-coupled receptor activity"/>
    <property type="evidence" value="ECO:0007669"/>
    <property type="project" value="UniProtKB-KW"/>
</dbReference>
<feature type="transmembrane region" description="Helical" evidence="8">
    <location>
        <begin position="28"/>
        <end position="48"/>
    </location>
</feature>
<keyword evidence="4" id="KW-0297">G-protein coupled receptor</keyword>
<evidence type="ECO:0000256" key="7">
    <source>
        <dbReference type="ARBA" id="ARBA00023224"/>
    </source>
</evidence>
<feature type="non-terminal residue" evidence="10">
    <location>
        <position position="56"/>
    </location>
</feature>
<keyword evidence="5 8" id="KW-0472">Membrane</keyword>
<dbReference type="Gene3D" id="1.20.1070.10">
    <property type="entry name" value="Rhodopsin 7-helix transmembrane proteins"/>
    <property type="match status" value="1"/>
</dbReference>
<accession>A7T9J0</accession>
<dbReference type="PANTHER" id="PTHR24248">
    <property type="entry name" value="ADRENERGIC RECEPTOR-RELATED G-PROTEIN COUPLED RECEPTOR"/>
    <property type="match status" value="1"/>
</dbReference>
<dbReference type="SUPFAM" id="SSF81321">
    <property type="entry name" value="Family A G protein-coupled receptor-like"/>
    <property type="match status" value="1"/>
</dbReference>
<evidence type="ECO:0000259" key="9">
    <source>
        <dbReference type="PROSITE" id="PS50262"/>
    </source>
</evidence>
<evidence type="ECO:0000313" key="11">
    <source>
        <dbReference type="Proteomes" id="UP000001593"/>
    </source>
</evidence>
<keyword evidence="6" id="KW-0675">Receptor</keyword>
<dbReference type="AlphaFoldDB" id="A7T9J0"/>
<keyword evidence="2 8" id="KW-0812">Transmembrane</keyword>
<feature type="non-terminal residue" evidence="10">
    <location>
        <position position="1"/>
    </location>
</feature>
<comment type="subcellular location">
    <subcellularLocation>
        <location evidence="1">Membrane</location>
        <topology evidence="1">Multi-pass membrane protein</topology>
    </subcellularLocation>
</comment>
<evidence type="ECO:0000256" key="4">
    <source>
        <dbReference type="ARBA" id="ARBA00023040"/>
    </source>
</evidence>
<evidence type="ECO:0000256" key="2">
    <source>
        <dbReference type="ARBA" id="ARBA00022692"/>
    </source>
</evidence>
<evidence type="ECO:0000313" key="10">
    <source>
        <dbReference type="EMBL" id="EDO27334.1"/>
    </source>
</evidence>
<sequence length="56" mass="6238">FAICWTPFAVTMVVKVILDKPIPRAVDFGTLLLGYANSACNVVIYVIMGKQFRQAF</sequence>
<dbReference type="GO" id="GO:0016020">
    <property type="term" value="C:membrane"/>
    <property type="evidence" value="ECO:0007669"/>
    <property type="project" value="UniProtKB-SubCell"/>
</dbReference>
<gene>
    <name evidence="10" type="ORF">NEMVEDRAFT_v1g9297</name>
</gene>
<dbReference type="PROSITE" id="PS50262">
    <property type="entry name" value="G_PROTEIN_RECEP_F1_2"/>
    <property type="match status" value="1"/>
</dbReference>
<keyword evidence="7" id="KW-0807">Transducer</keyword>
<feature type="domain" description="G-protein coupled receptors family 1 profile" evidence="9">
    <location>
        <begin position="1"/>
        <end position="45"/>
    </location>
</feature>
<proteinExistence type="predicted"/>
<organism evidence="10 11">
    <name type="scientific">Nematostella vectensis</name>
    <name type="common">Starlet sea anemone</name>
    <dbReference type="NCBI Taxonomy" id="45351"/>
    <lineage>
        <taxon>Eukaryota</taxon>
        <taxon>Metazoa</taxon>
        <taxon>Cnidaria</taxon>
        <taxon>Anthozoa</taxon>
        <taxon>Hexacorallia</taxon>
        <taxon>Actiniaria</taxon>
        <taxon>Edwardsiidae</taxon>
        <taxon>Nematostella</taxon>
    </lineage>
</organism>
<name>A7T9J0_NEMVE</name>
<evidence type="ECO:0000256" key="1">
    <source>
        <dbReference type="ARBA" id="ARBA00004141"/>
    </source>
</evidence>
<dbReference type="PANTHER" id="PTHR24248:SF144">
    <property type="entry name" value="G-PROTEIN COUPLED RECEPTORS FAMILY 1 PROFILE DOMAIN-CONTAINING PROTEIN"/>
    <property type="match status" value="1"/>
</dbReference>
<protein>
    <recommendedName>
        <fullName evidence="9">G-protein coupled receptors family 1 profile domain-containing protein</fullName>
    </recommendedName>
</protein>
<reference evidence="10 11" key="1">
    <citation type="journal article" date="2007" name="Science">
        <title>Sea anemone genome reveals ancestral eumetazoan gene repertoire and genomic organization.</title>
        <authorList>
            <person name="Putnam N.H."/>
            <person name="Srivastava M."/>
            <person name="Hellsten U."/>
            <person name="Dirks B."/>
            <person name="Chapman J."/>
            <person name="Salamov A."/>
            <person name="Terry A."/>
            <person name="Shapiro H."/>
            <person name="Lindquist E."/>
            <person name="Kapitonov V.V."/>
            <person name="Jurka J."/>
            <person name="Genikhovich G."/>
            <person name="Grigoriev I.V."/>
            <person name="Lucas S.M."/>
            <person name="Steele R.E."/>
            <person name="Finnerty J.R."/>
            <person name="Technau U."/>
            <person name="Martindale M.Q."/>
            <person name="Rokhsar D.S."/>
        </authorList>
    </citation>
    <scope>NUCLEOTIDE SEQUENCE [LARGE SCALE GENOMIC DNA]</scope>
    <source>
        <strain evidence="11">CH2 X CH6</strain>
    </source>
</reference>
<evidence type="ECO:0000256" key="3">
    <source>
        <dbReference type="ARBA" id="ARBA00022989"/>
    </source>
</evidence>
<evidence type="ECO:0000256" key="8">
    <source>
        <dbReference type="SAM" id="Phobius"/>
    </source>
</evidence>
<dbReference type="Proteomes" id="UP000001593">
    <property type="component" value="Unassembled WGS sequence"/>
</dbReference>
<dbReference type="HOGENOM" id="CLU_167791_2_0_1"/>
<keyword evidence="11" id="KW-1185">Reference proteome</keyword>
<dbReference type="InterPro" id="IPR017452">
    <property type="entry name" value="GPCR_Rhodpsn_7TM"/>
</dbReference>
<evidence type="ECO:0000256" key="6">
    <source>
        <dbReference type="ARBA" id="ARBA00023170"/>
    </source>
</evidence>
<evidence type="ECO:0000256" key="5">
    <source>
        <dbReference type="ARBA" id="ARBA00023136"/>
    </source>
</evidence>
<dbReference type="PhylomeDB" id="A7T9J0"/>
<keyword evidence="3 8" id="KW-1133">Transmembrane helix</keyword>